<sequence length="158" mass="18238">MQLDSEERIKNLKKSINLVEQIKQDNKKNQTKPIPNFFRKFYIAKKNYEKAKKEAEEEYNEALNKTFKVTSSSDDYETAFEFFKLIQNEGNNFTKSKILYKIGIRLLGGIGCKKDISQGRELIKKASELGLTSTSIWINKHGSKNDFGASEVIRSKMI</sequence>
<dbReference type="Proteomes" id="UP000789901">
    <property type="component" value="Unassembled WGS sequence"/>
</dbReference>
<evidence type="ECO:0000313" key="3">
    <source>
        <dbReference type="Proteomes" id="UP000789901"/>
    </source>
</evidence>
<dbReference type="SUPFAM" id="SSF81901">
    <property type="entry name" value="HCP-like"/>
    <property type="match status" value="1"/>
</dbReference>
<dbReference type="Gene3D" id="1.25.40.10">
    <property type="entry name" value="Tetratricopeptide repeat domain"/>
    <property type="match status" value="1"/>
</dbReference>
<proteinExistence type="predicted"/>
<dbReference type="InterPro" id="IPR011990">
    <property type="entry name" value="TPR-like_helical_dom_sf"/>
</dbReference>
<feature type="coiled-coil region" evidence="1">
    <location>
        <begin position="38"/>
        <end position="65"/>
    </location>
</feature>
<accession>A0ABN7WG37</accession>
<keyword evidence="3" id="KW-1185">Reference proteome</keyword>
<protein>
    <submittedName>
        <fullName evidence="2">34861_t:CDS:1</fullName>
    </submittedName>
</protein>
<reference evidence="2 3" key="1">
    <citation type="submission" date="2021-06" db="EMBL/GenBank/DDBJ databases">
        <authorList>
            <person name="Kallberg Y."/>
            <person name="Tangrot J."/>
            <person name="Rosling A."/>
        </authorList>
    </citation>
    <scope>NUCLEOTIDE SEQUENCE [LARGE SCALE GENOMIC DNA]</scope>
    <source>
        <strain evidence="2 3">120-4 pot B 10/14</strain>
    </source>
</reference>
<gene>
    <name evidence="2" type="ORF">GMARGA_LOCUS30433</name>
</gene>
<dbReference type="EMBL" id="CAJVQB010042893">
    <property type="protein sequence ID" value="CAG8830755.1"/>
    <property type="molecule type" value="Genomic_DNA"/>
</dbReference>
<comment type="caution">
    <text evidence="2">The sequence shown here is derived from an EMBL/GenBank/DDBJ whole genome shotgun (WGS) entry which is preliminary data.</text>
</comment>
<organism evidence="2 3">
    <name type="scientific">Gigaspora margarita</name>
    <dbReference type="NCBI Taxonomy" id="4874"/>
    <lineage>
        <taxon>Eukaryota</taxon>
        <taxon>Fungi</taxon>
        <taxon>Fungi incertae sedis</taxon>
        <taxon>Mucoromycota</taxon>
        <taxon>Glomeromycotina</taxon>
        <taxon>Glomeromycetes</taxon>
        <taxon>Diversisporales</taxon>
        <taxon>Gigasporaceae</taxon>
        <taxon>Gigaspora</taxon>
    </lineage>
</organism>
<evidence type="ECO:0000313" key="2">
    <source>
        <dbReference type="EMBL" id="CAG8830755.1"/>
    </source>
</evidence>
<keyword evidence="1" id="KW-0175">Coiled coil</keyword>
<evidence type="ECO:0000256" key="1">
    <source>
        <dbReference type="SAM" id="Coils"/>
    </source>
</evidence>
<name>A0ABN7WG37_GIGMA</name>